<dbReference type="InterPro" id="IPR013096">
    <property type="entry name" value="Cupin_2"/>
</dbReference>
<keyword evidence="3" id="KW-1185">Reference proteome</keyword>
<accession>A0A4R1BQL3</accession>
<organism evidence="2 3">
    <name type="scientific">Rubrobacter taiwanensis</name>
    <dbReference type="NCBI Taxonomy" id="185139"/>
    <lineage>
        <taxon>Bacteria</taxon>
        <taxon>Bacillati</taxon>
        <taxon>Actinomycetota</taxon>
        <taxon>Rubrobacteria</taxon>
        <taxon>Rubrobacterales</taxon>
        <taxon>Rubrobacteraceae</taxon>
        <taxon>Rubrobacter</taxon>
    </lineage>
</organism>
<evidence type="ECO:0000313" key="2">
    <source>
        <dbReference type="EMBL" id="TCJ19994.1"/>
    </source>
</evidence>
<dbReference type="InterPro" id="IPR014710">
    <property type="entry name" value="RmlC-like_jellyroll"/>
</dbReference>
<feature type="domain" description="Cupin type-2" evidence="1">
    <location>
        <begin position="42"/>
        <end position="105"/>
    </location>
</feature>
<dbReference type="Pfam" id="PF07883">
    <property type="entry name" value="Cupin_2"/>
    <property type="match status" value="1"/>
</dbReference>
<name>A0A4R1BQL3_9ACTN</name>
<reference evidence="2 3" key="1">
    <citation type="submission" date="2019-03" db="EMBL/GenBank/DDBJ databases">
        <title>Whole genome sequence of a novel Rubrobacter taiwanensis strain, isolated from Yellowstone National Park.</title>
        <authorList>
            <person name="Freed S."/>
            <person name="Ramaley R.F."/>
            <person name="Kyndt J.A."/>
        </authorList>
    </citation>
    <scope>NUCLEOTIDE SEQUENCE [LARGE SCALE GENOMIC DNA]</scope>
    <source>
        <strain evidence="2 3">Yellowstone</strain>
    </source>
</reference>
<protein>
    <submittedName>
        <fullName evidence="2">Cupin domain-containing protein</fullName>
    </submittedName>
</protein>
<evidence type="ECO:0000259" key="1">
    <source>
        <dbReference type="Pfam" id="PF07883"/>
    </source>
</evidence>
<evidence type="ECO:0000313" key="3">
    <source>
        <dbReference type="Proteomes" id="UP000295244"/>
    </source>
</evidence>
<comment type="caution">
    <text evidence="2">The sequence shown here is derived from an EMBL/GenBank/DDBJ whole genome shotgun (WGS) entry which is preliminary data.</text>
</comment>
<sequence>MREERGDPGHAADLRKLAAGSRGSFGTVWTLAGSEDLNANLVLFSAGSGVGEHVSDEVDVVLVGVAGSGSVTVEGKEHPLAAGRLVFIPKGVRRSVRSGSEDFAYLSLHRRKGALKIGGKG</sequence>
<dbReference type="OrthoDB" id="8451629at2"/>
<dbReference type="InterPro" id="IPR011051">
    <property type="entry name" value="RmlC_Cupin_sf"/>
</dbReference>
<dbReference type="RefSeq" id="WP_132688435.1">
    <property type="nucleotide sequence ID" value="NZ_SKBU01000006.1"/>
</dbReference>
<dbReference type="Proteomes" id="UP000295244">
    <property type="component" value="Unassembled WGS sequence"/>
</dbReference>
<dbReference type="EMBL" id="SKBU01000006">
    <property type="protein sequence ID" value="TCJ19994.1"/>
    <property type="molecule type" value="Genomic_DNA"/>
</dbReference>
<gene>
    <name evidence="2" type="ORF">E0L93_03345</name>
</gene>
<proteinExistence type="predicted"/>
<dbReference type="AlphaFoldDB" id="A0A4R1BQL3"/>
<dbReference type="Gene3D" id="2.60.120.10">
    <property type="entry name" value="Jelly Rolls"/>
    <property type="match status" value="1"/>
</dbReference>
<dbReference type="SUPFAM" id="SSF51182">
    <property type="entry name" value="RmlC-like cupins"/>
    <property type="match status" value="1"/>
</dbReference>